<dbReference type="InterPro" id="IPR017853">
    <property type="entry name" value="GH"/>
</dbReference>
<dbReference type="SUPFAM" id="SSF69318">
    <property type="entry name" value="Integrin alpha N-terminal domain"/>
    <property type="match status" value="1"/>
</dbReference>
<accession>A0ABZ1TG07</accession>
<keyword evidence="4" id="KW-1185">Reference proteome</keyword>
<evidence type="ECO:0000259" key="2">
    <source>
        <dbReference type="Pfam" id="PF08924"/>
    </source>
</evidence>
<feature type="chain" id="PRO_5047550300" evidence="1">
    <location>
        <begin position="23"/>
        <end position="631"/>
    </location>
</feature>
<name>A0ABZ1TG07_STRVG</name>
<protein>
    <submittedName>
        <fullName evidence="3">DUF1906 domain-containing protein</fullName>
    </submittedName>
</protein>
<feature type="domain" description="Rv2525c-like glycoside hydrolase-like" evidence="2">
    <location>
        <begin position="206"/>
        <end position="398"/>
    </location>
</feature>
<dbReference type="InterPro" id="IPR028994">
    <property type="entry name" value="Integrin_alpha_N"/>
</dbReference>
<dbReference type="Pfam" id="PF08924">
    <property type="entry name" value="Rv2525c_GlyHyd-like"/>
    <property type="match status" value="1"/>
</dbReference>
<dbReference type="EMBL" id="CP108090">
    <property type="protein sequence ID" value="WUQ14785.1"/>
    <property type="molecule type" value="Genomic_DNA"/>
</dbReference>
<feature type="signal peptide" evidence="1">
    <location>
        <begin position="1"/>
        <end position="22"/>
    </location>
</feature>
<dbReference type="Gene3D" id="3.20.20.80">
    <property type="entry name" value="Glycosidases"/>
    <property type="match status" value="1"/>
</dbReference>
<reference evidence="3" key="1">
    <citation type="submission" date="2022-10" db="EMBL/GenBank/DDBJ databases">
        <title>The complete genomes of actinobacterial strains from the NBC collection.</title>
        <authorList>
            <person name="Joergensen T.S."/>
            <person name="Alvarez Arevalo M."/>
            <person name="Sterndorff E.B."/>
            <person name="Faurdal D."/>
            <person name="Vuksanovic O."/>
            <person name="Mourched A.-S."/>
            <person name="Charusanti P."/>
            <person name="Shaw S."/>
            <person name="Blin K."/>
            <person name="Weber T."/>
        </authorList>
    </citation>
    <scope>NUCLEOTIDE SEQUENCE</scope>
    <source>
        <strain evidence="3">NBC_00248</strain>
    </source>
</reference>
<keyword evidence="1" id="KW-0732">Signal</keyword>
<proteinExistence type="predicted"/>
<dbReference type="InterPro" id="IPR015020">
    <property type="entry name" value="Rv2525c-like_Glyco_Hydro-like"/>
</dbReference>
<dbReference type="Proteomes" id="UP001432039">
    <property type="component" value="Chromosome"/>
</dbReference>
<gene>
    <name evidence="3" type="ORF">OG517_27115</name>
</gene>
<sequence>MSRARVSLPPLGRGLAVLVATAAVFGPATVSAQAAAPTSGSKAVTFQGHRFEVPADWEVVDLAADPTACVRFDRHAVYLGTPGTQQNCPSRLVGRTEALLVEPDTSGEAARGGTTVSEADREIAGGARGIRVTATYAEDQSLVRKILTGAGISASAPKSKARASAAPAAQPEASASATAATSSAALTNYTGKGFDACAAPDSATMNAWKAHSPYNAVGIYIGGRNRACAQKNLTASWVQQQASAGWRFMPIYVGAQASQITSPAAEGRSAADDAVNQAAALGLGPGALLYYDMEAYNKNYSGNVLGFLSAWTEQLHARGYNSAVYSSSSSGIADLAAHRGSHTMPDVVFSAYWNGVADTNDPALPGGAWANRQRVHQYSGNVTETWGGKQIQIDQDYMDVALAGNRKPTNAGVYRPAESKFYVADRTGGVYGWSGFGVPGDKPLTGDWNGDGQDTFGVYRPGDQTFHLSNDNATAAVSVTYGSPGDIPLVGDWDGDGKASIGVYHPADQTFYLSNDNRVAAYAIQMGVGGDTPMTGDWNGDGKDTIGVYRGSDQTFYLTDSQNSAPVNHQVRFGNPGDIPIKGDWNGDGTDKVGVYQIAGSDFVGAGKDSDQAIYNVRFGVPGDVPITGQW</sequence>
<dbReference type="SUPFAM" id="SSF51445">
    <property type="entry name" value="(Trans)glycosidases"/>
    <property type="match status" value="1"/>
</dbReference>
<organism evidence="3 4">
    <name type="scientific">Streptomyces virginiae</name>
    <name type="common">Streptomyces cinnamonensis</name>
    <dbReference type="NCBI Taxonomy" id="1961"/>
    <lineage>
        <taxon>Bacteria</taxon>
        <taxon>Bacillati</taxon>
        <taxon>Actinomycetota</taxon>
        <taxon>Actinomycetes</taxon>
        <taxon>Kitasatosporales</taxon>
        <taxon>Streptomycetaceae</taxon>
        <taxon>Streptomyces</taxon>
    </lineage>
</organism>
<dbReference type="RefSeq" id="WP_328963456.1">
    <property type="nucleotide sequence ID" value="NZ_CP108090.1"/>
</dbReference>
<evidence type="ECO:0000256" key="1">
    <source>
        <dbReference type="SAM" id="SignalP"/>
    </source>
</evidence>
<evidence type="ECO:0000313" key="4">
    <source>
        <dbReference type="Proteomes" id="UP001432039"/>
    </source>
</evidence>
<evidence type="ECO:0000313" key="3">
    <source>
        <dbReference type="EMBL" id="WUQ14785.1"/>
    </source>
</evidence>